<keyword evidence="4" id="KW-1185">Reference proteome</keyword>
<evidence type="ECO:0000256" key="1">
    <source>
        <dbReference type="SAM" id="SignalP"/>
    </source>
</evidence>
<dbReference type="PROSITE" id="PS51318">
    <property type="entry name" value="TAT"/>
    <property type="match status" value="1"/>
</dbReference>
<dbReference type="Proteomes" id="UP000198857">
    <property type="component" value="Unassembled WGS sequence"/>
</dbReference>
<dbReference type="GO" id="GO:0005975">
    <property type="term" value="P:carbohydrate metabolic process"/>
    <property type="evidence" value="ECO:0007669"/>
    <property type="project" value="InterPro"/>
</dbReference>
<evidence type="ECO:0000313" key="3">
    <source>
        <dbReference type="EMBL" id="SFP59953.1"/>
    </source>
</evidence>
<accession>A0A1I5RN87</accession>
<dbReference type="InterPro" id="IPR011330">
    <property type="entry name" value="Glyco_hydro/deAcase_b/a-brl"/>
</dbReference>
<dbReference type="OrthoDB" id="9763050at2"/>
<dbReference type="STRING" id="1523247.SAMN05660464_3629"/>
<feature type="chain" id="PRO_5038697684" evidence="1">
    <location>
        <begin position="24"/>
        <end position="261"/>
    </location>
</feature>
<dbReference type="Pfam" id="PF01522">
    <property type="entry name" value="Polysacc_deac_1"/>
    <property type="match status" value="1"/>
</dbReference>
<dbReference type="PROSITE" id="PS51677">
    <property type="entry name" value="NODB"/>
    <property type="match status" value="1"/>
</dbReference>
<feature type="signal peptide" evidence="1">
    <location>
        <begin position="1"/>
        <end position="23"/>
    </location>
</feature>
<dbReference type="AlphaFoldDB" id="A0A1I5RN87"/>
<feature type="domain" description="NodB homology" evidence="2">
    <location>
        <begin position="69"/>
        <end position="261"/>
    </location>
</feature>
<keyword evidence="1" id="KW-0732">Signal</keyword>
<dbReference type="InterPro" id="IPR006311">
    <property type="entry name" value="TAT_signal"/>
</dbReference>
<dbReference type="PANTHER" id="PTHR10587">
    <property type="entry name" value="GLYCOSYL TRANSFERASE-RELATED"/>
    <property type="match status" value="1"/>
</dbReference>
<reference evidence="4" key="1">
    <citation type="submission" date="2016-10" db="EMBL/GenBank/DDBJ databases">
        <authorList>
            <person name="Varghese N."/>
            <person name="Submissions S."/>
        </authorList>
    </citation>
    <scope>NUCLEOTIDE SEQUENCE [LARGE SCALE GENOMIC DNA]</scope>
    <source>
        <strain evidence="4">DSM 44208</strain>
    </source>
</reference>
<protein>
    <submittedName>
        <fullName evidence="3">Peptidoglycan/xylan/chitin deacetylase, PgdA/CDA1 family</fullName>
    </submittedName>
</protein>
<gene>
    <name evidence="3" type="ORF">SAMN05660464_3629</name>
</gene>
<evidence type="ECO:0000259" key="2">
    <source>
        <dbReference type="PROSITE" id="PS51677"/>
    </source>
</evidence>
<dbReference type="EMBL" id="FOWQ01000006">
    <property type="protein sequence ID" value="SFP59953.1"/>
    <property type="molecule type" value="Genomic_DNA"/>
</dbReference>
<name>A0A1I5RN87_9ACTN</name>
<dbReference type="RefSeq" id="WP_091112236.1">
    <property type="nucleotide sequence ID" value="NZ_FOWQ01000006.1"/>
</dbReference>
<dbReference type="InterPro" id="IPR002509">
    <property type="entry name" value="NODB_dom"/>
</dbReference>
<evidence type="ECO:0000313" key="4">
    <source>
        <dbReference type="Proteomes" id="UP000198857"/>
    </source>
</evidence>
<sequence>MDRRGFLLLLAAGLTGAAVGRGAAELGSPGTALAAVEPLPAEPVPTGPPGVVAVPAPAGVVDTLPGPADTLALTIDDGIDGEVVAALVTLAEETGTRLTFFPNGRYSSWEENARRLRPLIESGQVAFGNHTFSHPDLVTVPDAVVADELVRNRDFMRRTLGVQSTPFWRPPFGSHDERTDRIAADVGHPTTVLWNGTFEDGRVVGPADLVAAARRWFAARTIVVGHANQPPLATVLDELVGLIETRRLQTVTLADVWSSPA</sequence>
<dbReference type="SUPFAM" id="SSF88713">
    <property type="entry name" value="Glycoside hydrolase/deacetylase"/>
    <property type="match status" value="1"/>
</dbReference>
<dbReference type="InterPro" id="IPR050248">
    <property type="entry name" value="Polysacc_deacetylase_ArnD"/>
</dbReference>
<proteinExistence type="predicted"/>
<dbReference type="CDD" id="cd10917">
    <property type="entry name" value="CE4_NodB_like_6s_7s"/>
    <property type="match status" value="1"/>
</dbReference>
<dbReference type="Gene3D" id="3.20.20.370">
    <property type="entry name" value="Glycoside hydrolase/deacetylase"/>
    <property type="match status" value="1"/>
</dbReference>
<dbReference type="GO" id="GO:0016810">
    <property type="term" value="F:hydrolase activity, acting on carbon-nitrogen (but not peptide) bonds"/>
    <property type="evidence" value="ECO:0007669"/>
    <property type="project" value="InterPro"/>
</dbReference>
<organism evidence="3 4">
    <name type="scientific">Geodermatophilus dictyosporus</name>
    <dbReference type="NCBI Taxonomy" id="1523247"/>
    <lineage>
        <taxon>Bacteria</taxon>
        <taxon>Bacillati</taxon>
        <taxon>Actinomycetota</taxon>
        <taxon>Actinomycetes</taxon>
        <taxon>Geodermatophilales</taxon>
        <taxon>Geodermatophilaceae</taxon>
        <taxon>Geodermatophilus</taxon>
    </lineage>
</organism>